<keyword evidence="22" id="KW-1185">Reference proteome</keyword>
<dbReference type="PRINTS" id="PR01160">
    <property type="entry name" value="GABAARBETA"/>
</dbReference>
<dbReference type="GO" id="GO:0005254">
    <property type="term" value="F:chloride channel activity"/>
    <property type="evidence" value="ECO:0007669"/>
    <property type="project" value="UniProtKB-KW"/>
</dbReference>
<dbReference type="FunFam" id="2.70.170.10:FF:000065">
    <property type="entry name" value="Glutamate-gated chloride channel, putative"/>
    <property type="match status" value="1"/>
</dbReference>
<feature type="transmembrane region" description="Helical" evidence="18">
    <location>
        <begin position="357"/>
        <end position="376"/>
    </location>
</feature>
<comment type="similarity">
    <text evidence="18">Belongs to the ligand-gated ion channel (TC 1.A.9) family.</text>
</comment>
<feature type="compositionally biased region" description="Acidic residues" evidence="19">
    <location>
        <begin position="1"/>
        <end position="12"/>
    </location>
</feature>
<comment type="caution">
    <text evidence="18">Lacks conserved residue(s) required for the propagation of feature annotation.</text>
</comment>
<dbReference type="FunFam" id="1.20.58.390:FF:000067">
    <property type="entry name" value="Glycine receptor subunit alpha-2"/>
    <property type="match status" value="1"/>
</dbReference>
<evidence type="ECO:0000256" key="8">
    <source>
        <dbReference type="ARBA" id="ARBA00023136"/>
    </source>
</evidence>
<dbReference type="NCBIfam" id="TIGR00860">
    <property type="entry name" value="LIC"/>
    <property type="match status" value="1"/>
</dbReference>
<dbReference type="InterPro" id="IPR006201">
    <property type="entry name" value="Neur_channel"/>
</dbReference>
<evidence type="ECO:0000256" key="1">
    <source>
        <dbReference type="ARBA" id="ARBA00022448"/>
    </source>
</evidence>
<proteinExistence type="inferred from homology"/>
<accession>A0AAJ7UG22</accession>
<dbReference type="PROSITE" id="PS00236">
    <property type="entry name" value="NEUROTR_ION_CHANNEL"/>
    <property type="match status" value="1"/>
</dbReference>
<evidence type="ECO:0000256" key="10">
    <source>
        <dbReference type="ARBA" id="ARBA00023170"/>
    </source>
</evidence>
<keyword evidence="13" id="KW-0868">Chloride</keyword>
<protein>
    <submittedName>
        <fullName evidence="23">Glycine receptor subunit alphaZ1-like</fullName>
    </submittedName>
</protein>
<evidence type="ECO:0000256" key="3">
    <source>
        <dbReference type="ARBA" id="ARBA00022692"/>
    </source>
</evidence>
<dbReference type="RefSeq" id="XP_032835629.1">
    <property type="nucleotide sequence ID" value="XM_032979738.1"/>
</dbReference>
<evidence type="ECO:0000256" key="15">
    <source>
        <dbReference type="ARBA" id="ARBA00023286"/>
    </source>
</evidence>
<evidence type="ECO:0000256" key="7">
    <source>
        <dbReference type="ARBA" id="ARBA00023065"/>
    </source>
</evidence>
<gene>
    <name evidence="23" type="primary">LOC116957528</name>
</gene>
<keyword evidence="14" id="KW-0628">Postsynaptic cell membrane</keyword>
<organism evidence="22 23">
    <name type="scientific">Petromyzon marinus</name>
    <name type="common">Sea lamprey</name>
    <dbReference type="NCBI Taxonomy" id="7757"/>
    <lineage>
        <taxon>Eukaryota</taxon>
        <taxon>Metazoa</taxon>
        <taxon>Chordata</taxon>
        <taxon>Craniata</taxon>
        <taxon>Vertebrata</taxon>
        <taxon>Cyclostomata</taxon>
        <taxon>Hyperoartia</taxon>
        <taxon>Petromyzontiformes</taxon>
        <taxon>Petromyzontidae</taxon>
        <taxon>Petromyzon</taxon>
    </lineage>
</organism>
<dbReference type="SUPFAM" id="SSF90112">
    <property type="entry name" value="Neurotransmitter-gated ion-channel transmembrane pore"/>
    <property type="match status" value="1"/>
</dbReference>
<dbReference type="KEGG" id="pmrn:116957528"/>
<evidence type="ECO:0000256" key="18">
    <source>
        <dbReference type="RuleBase" id="RU000687"/>
    </source>
</evidence>
<keyword evidence="12" id="KW-0325">Glycoprotein</keyword>
<keyword evidence="4" id="KW-0732">Signal</keyword>
<dbReference type="InterPro" id="IPR006028">
    <property type="entry name" value="GABAA/Glycine_rcpt"/>
</dbReference>
<dbReference type="GO" id="GO:0004890">
    <property type="term" value="F:GABA-A receptor activity"/>
    <property type="evidence" value="ECO:0007669"/>
    <property type="project" value="InterPro"/>
</dbReference>
<dbReference type="CDD" id="cd19049">
    <property type="entry name" value="LGIC_TM_anion"/>
    <property type="match status" value="1"/>
</dbReference>
<dbReference type="Proteomes" id="UP001318040">
    <property type="component" value="Chromosome 76"/>
</dbReference>
<evidence type="ECO:0000259" key="21">
    <source>
        <dbReference type="Pfam" id="PF02932"/>
    </source>
</evidence>
<dbReference type="Pfam" id="PF02931">
    <property type="entry name" value="Neur_chan_LBD"/>
    <property type="match status" value="1"/>
</dbReference>
<keyword evidence="15" id="KW-1071">Ligand-gated ion channel</keyword>
<dbReference type="Pfam" id="PF02932">
    <property type="entry name" value="Neur_chan_memb"/>
    <property type="match status" value="1"/>
</dbReference>
<feature type="transmembrane region" description="Helical" evidence="18">
    <location>
        <begin position="236"/>
        <end position="258"/>
    </location>
</feature>
<keyword evidence="9" id="KW-1015">Disulfide bond</keyword>
<keyword evidence="10" id="KW-0675">Receptor</keyword>
<keyword evidence="3 18" id="KW-0812">Transmembrane</keyword>
<dbReference type="InterPro" id="IPR036734">
    <property type="entry name" value="Neur_chan_lig-bd_sf"/>
</dbReference>
<evidence type="ECO:0000256" key="6">
    <source>
        <dbReference type="ARBA" id="ARBA00023018"/>
    </source>
</evidence>
<dbReference type="PANTHER" id="PTHR18945">
    <property type="entry name" value="NEUROTRANSMITTER GATED ION CHANNEL"/>
    <property type="match status" value="1"/>
</dbReference>
<dbReference type="Gene3D" id="1.20.58.390">
    <property type="entry name" value="Neurotransmitter-gated ion-channel transmembrane domain"/>
    <property type="match status" value="1"/>
</dbReference>
<dbReference type="InterPro" id="IPR038050">
    <property type="entry name" value="Neuro_actylchol_rec"/>
</dbReference>
<keyword evidence="5 18" id="KW-1133">Transmembrane helix</keyword>
<name>A0AAJ7UG22_PETMA</name>
<dbReference type="CDD" id="cd18991">
    <property type="entry name" value="LGIC_ECD_GlyR"/>
    <property type="match status" value="1"/>
</dbReference>
<keyword evidence="8 18" id="KW-0472">Membrane</keyword>
<feature type="transmembrane region" description="Helical" evidence="18">
    <location>
        <begin position="299"/>
        <end position="320"/>
    </location>
</feature>
<evidence type="ECO:0000256" key="5">
    <source>
        <dbReference type="ARBA" id="ARBA00022989"/>
    </source>
</evidence>
<reference evidence="23" key="1">
    <citation type="submission" date="2025-08" db="UniProtKB">
        <authorList>
            <consortium name="RefSeq"/>
        </authorList>
    </citation>
    <scope>IDENTIFICATION</scope>
    <source>
        <tissue evidence="23">Sperm</tissue>
    </source>
</reference>
<evidence type="ECO:0000256" key="12">
    <source>
        <dbReference type="ARBA" id="ARBA00023180"/>
    </source>
</evidence>
<dbReference type="SUPFAM" id="SSF63712">
    <property type="entry name" value="Nicotinic receptor ligand binding domain-like"/>
    <property type="match status" value="1"/>
</dbReference>
<keyword evidence="11" id="KW-0869">Chloride channel</keyword>
<dbReference type="InterPro" id="IPR002289">
    <property type="entry name" value="GABAAb_rcpt"/>
</dbReference>
<keyword evidence="16 18" id="KW-0407">Ion channel</keyword>
<evidence type="ECO:0000256" key="14">
    <source>
        <dbReference type="ARBA" id="ARBA00023257"/>
    </source>
</evidence>
<dbReference type="Gene3D" id="2.70.170.10">
    <property type="entry name" value="Neurotransmitter-gated ion-channel ligand-binding domain"/>
    <property type="match status" value="1"/>
</dbReference>
<dbReference type="InterPro" id="IPR036719">
    <property type="entry name" value="Neuro-gated_channel_TM_sf"/>
</dbReference>
<evidence type="ECO:0000256" key="2">
    <source>
        <dbReference type="ARBA" id="ARBA00022475"/>
    </source>
</evidence>
<keyword evidence="7 18" id="KW-0406">Ion transport</keyword>
<evidence type="ECO:0000256" key="9">
    <source>
        <dbReference type="ARBA" id="ARBA00023157"/>
    </source>
</evidence>
<dbReference type="GO" id="GO:0034707">
    <property type="term" value="C:chloride channel complex"/>
    <property type="evidence" value="ECO:0007669"/>
    <property type="project" value="UniProtKB-KW"/>
</dbReference>
<evidence type="ECO:0000256" key="16">
    <source>
        <dbReference type="ARBA" id="ARBA00023303"/>
    </source>
</evidence>
<evidence type="ECO:0000256" key="11">
    <source>
        <dbReference type="ARBA" id="ARBA00023173"/>
    </source>
</evidence>
<comment type="subcellular location">
    <subcellularLocation>
        <location evidence="17">Postsynaptic cell membrane</location>
        <topology evidence="17">Multi-pass membrane protein</topology>
    </subcellularLocation>
</comment>
<feature type="region of interest" description="Disordered" evidence="19">
    <location>
        <begin position="1"/>
        <end position="21"/>
    </location>
</feature>
<evidence type="ECO:0000256" key="19">
    <source>
        <dbReference type="SAM" id="MobiDB-lite"/>
    </source>
</evidence>
<evidence type="ECO:0000256" key="4">
    <source>
        <dbReference type="ARBA" id="ARBA00022729"/>
    </source>
</evidence>
<dbReference type="InterPro" id="IPR018000">
    <property type="entry name" value="Neurotransmitter_ion_chnl_CS"/>
</dbReference>
<dbReference type="PRINTS" id="PR00252">
    <property type="entry name" value="NRIONCHANNEL"/>
</dbReference>
<evidence type="ECO:0000313" key="22">
    <source>
        <dbReference type="Proteomes" id="UP001318040"/>
    </source>
</evidence>
<evidence type="ECO:0000313" key="23">
    <source>
        <dbReference type="RefSeq" id="XP_032835629.1"/>
    </source>
</evidence>
<keyword evidence="1 18" id="KW-0813">Transport</keyword>
<evidence type="ECO:0000256" key="17">
    <source>
        <dbReference type="ARBA" id="ARBA00034104"/>
    </source>
</evidence>
<feature type="domain" description="Neurotransmitter-gated ion-channel ligand-binding" evidence="20">
    <location>
        <begin position="69"/>
        <end position="234"/>
    </location>
</feature>
<dbReference type="GO" id="GO:0005230">
    <property type="term" value="F:extracellular ligand-gated monoatomic ion channel activity"/>
    <property type="evidence" value="ECO:0007669"/>
    <property type="project" value="InterPro"/>
</dbReference>
<dbReference type="PRINTS" id="PR00253">
    <property type="entry name" value="GABAARECEPTR"/>
</dbReference>
<dbReference type="AlphaFoldDB" id="A0AAJ7UG22"/>
<feature type="domain" description="Neurotransmitter-gated ion-channel transmembrane" evidence="21">
    <location>
        <begin position="241"/>
        <end position="327"/>
    </location>
</feature>
<sequence length="383" mass="43532">MEAQSEEIGNEEDERRGARKEMRGAPTVINCSIFIENFGSISETTMVRVGRKEYRPLEPTTLSSPLPSPRQDYKVSIFMRQMWNDPRLSYAGSRQSLALDSSVIGSIWKPDLFFSNEMSGSFHSITTDNRRITVYGNGDIVYSLRLSLTLSCPMDLHNFPMDSQICRIYLESYGYTLQDLLFQWLPVNAVTFADGLSLPQFQLPRTAELGDCTKTYVTGSFTCIDAKFMLRREMGFYLIQLYIPSVLIVIISWVSFWINMNVAQARVGLGITTVLTMTTQSTGSRSSMPKLSYINAMDVWMTACLFFVFGALLEYIVVIMTAMRARSLVKTTLTKYHVSTDEGCAKWMERAQLIDNASRFVFPISFAIFNIAYWLLCLPSRGR</sequence>
<keyword evidence="2" id="KW-1003">Cell membrane</keyword>
<evidence type="ECO:0000259" key="20">
    <source>
        <dbReference type="Pfam" id="PF02931"/>
    </source>
</evidence>
<dbReference type="GO" id="GO:0045211">
    <property type="term" value="C:postsynaptic membrane"/>
    <property type="evidence" value="ECO:0007669"/>
    <property type="project" value="UniProtKB-SubCell"/>
</dbReference>
<dbReference type="InterPro" id="IPR006029">
    <property type="entry name" value="Neurotrans-gated_channel_TM"/>
</dbReference>
<keyword evidence="6" id="KW-0770">Synapse</keyword>
<dbReference type="InterPro" id="IPR006202">
    <property type="entry name" value="Neur_chan_lig-bd"/>
</dbReference>
<evidence type="ECO:0000256" key="13">
    <source>
        <dbReference type="ARBA" id="ARBA00023214"/>
    </source>
</evidence>